<keyword evidence="3" id="KW-1185">Reference proteome</keyword>
<dbReference type="Proteomes" id="UP001362999">
    <property type="component" value="Unassembled WGS sequence"/>
</dbReference>
<organism evidence="2 3">
    <name type="scientific">Favolaschia claudopus</name>
    <dbReference type="NCBI Taxonomy" id="2862362"/>
    <lineage>
        <taxon>Eukaryota</taxon>
        <taxon>Fungi</taxon>
        <taxon>Dikarya</taxon>
        <taxon>Basidiomycota</taxon>
        <taxon>Agaricomycotina</taxon>
        <taxon>Agaricomycetes</taxon>
        <taxon>Agaricomycetidae</taxon>
        <taxon>Agaricales</taxon>
        <taxon>Marasmiineae</taxon>
        <taxon>Mycenaceae</taxon>
        <taxon>Favolaschia</taxon>
    </lineage>
</organism>
<comment type="caution">
    <text evidence="2">The sequence shown here is derived from an EMBL/GenBank/DDBJ whole genome shotgun (WGS) entry which is preliminary data.</text>
</comment>
<dbReference type="InterPro" id="IPR011009">
    <property type="entry name" value="Kinase-like_dom_sf"/>
</dbReference>
<keyword evidence="2" id="KW-0808">Transferase</keyword>
<feature type="domain" description="Protein kinase" evidence="1">
    <location>
        <begin position="1"/>
        <end position="289"/>
    </location>
</feature>
<dbReference type="PANTHER" id="PTHR24347">
    <property type="entry name" value="SERINE/THREONINE-PROTEIN KINASE"/>
    <property type="match status" value="1"/>
</dbReference>
<dbReference type="GO" id="GO:0004672">
    <property type="term" value="F:protein kinase activity"/>
    <property type="evidence" value="ECO:0007669"/>
    <property type="project" value="InterPro"/>
</dbReference>
<dbReference type="Gene3D" id="1.10.510.10">
    <property type="entry name" value="Transferase(Phosphotransferase) domain 1"/>
    <property type="match status" value="1"/>
</dbReference>
<dbReference type="PROSITE" id="PS50011">
    <property type="entry name" value="PROTEIN_KINASE_DOM"/>
    <property type="match status" value="1"/>
</dbReference>
<evidence type="ECO:0000313" key="2">
    <source>
        <dbReference type="EMBL" id="KAK7012437.1"/>
    </source>
</evidence>
<dbReference type="AlphaFoldDB" id="A0AAW0AI34"/>
<dbReference type="InterPro" id="IPR000719">
    <property type="entry name" value="Prot_kinase_dom"/>
</dbReference>
<dbReference type="Pfam" id="PF00069">
    <property type="entry name" value="Pkinase"/>
    <property type="match status" value="1"/>
</dbReference>
<dbReference type="GO" id="GO:0005524">
    <property type="term" value="F:ATP binding"/>
    <property type="evidence" value="ECO:0007669"/>
    <property type="project" value="InterPro"/>
</dbReference>
<dbReference type="SMART" id="SM00220">
    <property type="entry name" value="S_TKc"/>
    <property type="match status" value="1"/>
</dbReference>
<keyword evidence="2" id="KW-0418">Kinase</keyword>
<evidence type="ECO:0000259" key="1">
    <source>
        <dbReference type="PROSITE" id="PS50011"/>
    </source>
</evidence>
<dbReference type="SUPFAM" id="SSF56112">
    <property type="entry name" value="Protein kinase-like (PK-like)"/>
    <property type="match status" value="1"/>
</dbReference>
<gene>
    <name evidence="2" type="ORF">R3P38DRAFT_2550198</name>
</gene>
<dbReference type="PROSITE" id="PS00108">
    <property type="entry name" value="PROTEIN_KINASE_ST"/>
    <property type="match status" value="1"/>
</dbReference>
<reference evidence="2 3" key="1">
    <citation type="journal article" date="2024" name="J Genomics">
        <title>Draft genome sequencing and assembly of Favolaschia claudopus CIRM-BRFM 2984 isolated from oak limbs.</title>
        <authorList>
            <person name="Navarro D."/>
            <person name="Drula E."/>
            <person name="Chaduli D."/>
            <person name="Cazenave R."/>
            <person name="Ahrendt S."/>
            <person name="Wang J."/>
            <person name="Lipzen A."/>
            <person name="Daum C."/>
            <person name="Barry K."/>
            <person name="Grigoriev I.V."/>
            <person name="Favel A."/>
            <person name="Rosso M.N."/>
            <person name="Martin F."/>
        </authorList>
    </citation>
    <scope>NUCLEOTIDE SEQUENCE [LARGE SCALE GENOMIC DNA]</scope>
    <source>
        <strain evidence="2 3">CIRM-BRFM 2984</strain>
    </source>
</reference>
<dbReference type="EMBL" id="JAWWNJ010000065">
    <property type="protein sequence ID" value="KAK7012437.1"/>
    <property type="molecule type" value="Genomic_DNA"/>
</dbReference>
<dbReference type="InterPro" id="IPR008271">
    <property type="entry name" value="Ser/Thr_kinase_AS"/>
</dbReference>
<name>A0AAW0AI34_9AGAR</name>
<accession>A0AAW0AI34</accession>
<evidence type="ECO:0000313" key="3">
    <source>
        <dbReference type="Proteomes" id="UP001362999"/>
    </source>
</evidence>
<proteinExistence type="predicted"/>
<protein>
    <submittedName>
        <fullName evidence="2">Kinase-like domain-containing protein</fullName>
    </submittedName>
</protein>
<sequence length="294" mass="33106">MPEHVNVLSRYEATGCSQRKENSVAYKIEWQFQHCTEIEVMNRLRHPSVIEQIASIESFGEFCLVLECAFIAVQSAESENIEVMDGGELFFQVVRLGFFSEELCRHIMLEVAGGVMYLHDTLGIMHGDIKTENLLFRRIPYYDNCDDQSASYTRNPSEGLFLPGIGGGGVGIVKIADFGASCVLWHRKTTKFQGTETYSAPEKLVGKFYGRAADMWALGCVLYIMLSGCQPFQGDDRASLEASIKRGCDLSSTWWDDITESAKDVVTYLLCKSETNRYTATQLLCHPWVLRARV</sequence>